<dbReference type="Pfam" id="PF11239">
    <property type="entry name" value="DUF3040"/>
    <property type="match status" value="1"/>
</dbReference>
<sequence length="98" mass="10799">MLSKEDSRRLAQLERQLRREDPDFCSRMAGGRPPRRPVPVSLILAATVVWAAALILAVVGWWAAAIVAGVWALVIMVALGYRCRPARDPVPDTLPPGW</sequence>
<keyword evidence="1" id="KW-1133">Transmembrane helix</keyword>
<dbReference type="RefSeq" id="WP_106129924.1">
    <property type="nucleotide sequence ID" value="NZ_PVZG01000017.1"/>
</dbReference>
<feature type="transmembrane region" description="Helical" evidence="1">
    <location>
        <begin position="37"/>
        <end position="55"/>
    </location>
</feature>
<dbReference type="AlphaFoldDB" id="A0A2T0RML3"/>
<keyword evidence="1" id="KW-0472">Membrane</keyword>
<evidence type="ECO:0000313" key="2">
    <source>
        <dbReference type="EMBL" id="PRY22362.1"/>
    </source>
</evidence>
<organism evidence="2 3">
    <name type="scientific">Pseudosporangium ferrugineum</name>
    <dbReference type="NCBI Taxonomy" id="439699"/>
    <lineage>
        <taxon>Bacteria</taxon>
        <taxon>Bacillati</taxon>
        <taxon>Actinomycetota</taxon>
        <taxon>Actinomycetes</taxon>
        <taxon>Micromonosporales</taxon>
        <taxon>Micromonosporaceae</taxon>
        <taxon>Pseudosporangium</taxon>
    </lineage>
</organism>
<accession>A0A2T0RML3</accession>
<name>A0A2T0RML3_9ACTN</name>
<dbReference type="Proteomes" id="UP000239209">
    <property type="component" value="Unassembled WGS sequence"/>
</dbReference>
<comment type="caution">
    <text evidence="2">The sequence shown here is derived from an EMBL/GenBank/DDBJ whole genome shotgun (WGS) entry which is preliminary data.</text>
</comment>
<evidence type="ECO:0008006" key="4">
    <source>
        <dbReference type="Google" id="ProtNLM"/>
    </source>
</evidence>
<reference evidence="2 3" key="1">
    <citation type="submission" date="2018-03" db="EMBL/GenBank/DDBJ databases">
        <title>Genomic Encyclopedia of Archaeal and Bacterial Type Strains, Phase II (KMG-II): from individual species to whole genera.</title>
        <authorList>
            <person name="Goeker M."/>
        </authorList>
    </citation>
    <scope>NUCLEOTIDE SEQUENCE [LARGE SCALE GENOMIC DNA]</scope>
    <source>
        <strain evidence="2 3">DSM 45348</strain>
    </source>
</reference>
<dbReference type="InterPro" id="IPR021401">
    <property type="entry name" value="DUF3040"/>
</dbReference>
<keyword evidence="3" id="KW-1185">Reference proteome</keyword>
<protein>
    <recommendedName>
        <fullName evidence="4">DUF3040 family protein</fullName>
    </recommendedName>
</protein>
<evidence type="ECO:0000313" key="3">
    <source>
        <dbReference type="Proteomes" id="UP000239209"/>
    </source>
</evidence>
<proteinExistence type="predicted"/>
<evidence type="ECO:0000256" key="1">
    <source>
        <dbReference type="SAM" id="Phobius"/>
    </source>
</evidence>
<keyword evidence="1" id="KW-0812">Transmembrane</keyword>
<dbReference type="EMBL" id="PVZG01000017">
    <property type="protein sequence ID" value="PRY22362.1"/>
    <property type="molecule type" value="Genomic_DNA"/>
</dbReference>
<gene>
    <name evidence="2" type="ORF">CLV70_11766</name>
</gene>
<feature type="transmembrane region" description="Helical" evidence="1">
    <location>
        <begin position="61"/>
        <end position="81"/>
    </location>
</feature>